<dbReference type="Gene3D" id="1.10.8.60">
    <property type="match status" value="1"/>
</dbReference>
<keyword evidence="2" id="KW-0378">Hydrolase</keyword>
<comment type="catalytic activity">
    <reaction evidence="2">
        <text>Hydrolysis of proteins in presence of ATP.</text>
        <dbReference type="EC" id="3.4.21.53"/>
    </reaction>
</comment>
<dbReference type="GO" id="GO:0006508">
    <property type="term" value="P:proteolysis"/>
    <property type="evidence" value="ECO:0007669"/>
    <property type="project" value="UniProtKB-KW"/>
</dbReference>
<dbReference type="OrthoDB" id="9758568at2"/>
<sequence length="824" mass="92328">MPSKMDRTIKVPQESLRWKLDPATLPFETTDDLEPPSDIIGQGRGVEAFRFGMGMDRKGYNIFVTGPAGTGKMFTVKKLLKELSDDRATPDDLCYVNNFKHPESPVLLRFAPGRGAAFKKAVQEFLDNVKKEVPQLFESEEYIARKNEIMEAHEKQVREFYKGVEEKVKDTDLVVVNMQMGPVQRPDVVPLVDGEPKRMVEVEEMVEKGRFPQEELERLKQRRLEVKEELDQIVIQVKQLNKEVKDKSEEVDRLMFLALAREHMQPLRDEFCQGDNAEKIERHLDAVLDDMVENMDALKMLGAKPQQAGPMMMMAPPPEVVFHPYQVNLLVDNAEQDGPPVIIESYPTYRNLFGSIERIMDRNGGWRTDFTKIKAGSFVKANGGFLVLNLMDAIMEPGVWQTLKRSLKTEAIEIQTFDPYYFITATGLKPESIPMQVKVVVTGDPRLYHLLRHYDPDTQKIFKVRADIETSMDRTDENVLQVARFVRAVVQRHEHKPFHASAVSRITERAVRMAGRQEKISTAFPRLSDLVDEAAYFASRCSACDTVTAEHVEQAVEAKIHRSNQIEEQLQEMIDRGSLFVDTDGSEVGQINGLAVYSMGDHMFGKPSRITAVTSLGKEGVINIEREADLSGPTHNKGMLILAGWLRRMFAQDKPMALAASIAFEQSYGGVDGDSASSTELYALLSSLSGLPIRQDIAVTGSVNQKGEVQPIGGVNEKIEGFYLCCKRAGLTGRQGVLIPRANVKDLMLRQEVVDAVAEGRFHVWAASSVEQGAELLMGKPAGKRGKNGNYPKTSIFGRADAALAEMAEALQKFGKDDKEEKDS</sequence>
<dbReference type="PROSITE" id="PS51786">
    <property type="entry name" value="LON_PROTEOLYTIC"/>
    <property type="match status" value="1"/>
</dbReference>
<keyword evidence="1 2" id="KW-0645">Protease</keyword>
<dbReference type="AlphaFoldDB" id="A0A1T4XPS4"/>
<name>A0A1T4XPS4_9BACT</name>
<proteinExistence type="inferred from homology"/>
<evidence type="ECO:0000259" key="4">
    <source>
        <dbReference type="PROSITE" id="PS51786"/>
    </source>
</evidence>
<organism evidence="5 6">
    <name type="scientific">Paucidesulfovibrio gracilis DSM 16080</name>
    <dbReference type="NCBI Taxonomy" id="1121449"/>
    <lineage>
        <taxon>Bacteria</taxon>
        <taxon>Pseudomonadati</taxon>
        <taxon>Thermodesulfobacteriota</taxon>
        <taxon>Desulfovibrionia</taxon>
        <taxon>Desulfovibrionales</taxon>
        <taxon>Desulfovibrionaceae</taxon>
        <taxon>Paucidesulfovibrio</taxon>
    </lineage>
</organism>
<dbReference type="STRING" id="1121449.SAMN02745704_02351"/>
<keyword evidence="2" id="KW-0720">Serine protease</keyword>
<accession>A0A1T4XPS4</accession>
<keyword evidence="6" id="KW-1185">Reference proteome</keyword>
<dbReference type="InterPro" id="IPR027065">
    <property type="entry name" value="Lon_Prtase"/>
</dbReference>
<gene>
    <name evidence="5" type="ORF">SAMN02745704_02351</name>
</gene>
<evidence type="ECO:0000256" key="1">
    <source>
        <dbReference type="ARBA" id="ARBA00022670"/>
    </source>
</evidence>
<evidence type="ECO:0000313" key="6">
    <source>
        <dbReference type="Proteomes" id="UP000190027"/>
    </source>
</evidence>
<dbReference type="InterPro" id="IPR046844">
    <property type="entry name" value="Lon-like_helical"/>
</dbReference>
<dbReference type="Pfam" id="PF20437">
    <property type="entry name" value="LonC_helical"/>
    <property type="match status" value="1"/>
</dbReference>
<dbReference type="InterPro" id="IPR020568">
    <property type="entry name" value="Ribosomal_Su5_D2-typ_SF"/>
</dbReference>
<dbReference type="GO" id="GO:0005524">
    <property type="term" value="F:ATP binding"/>
    <property type="evidence" value="ECO:0007669"/>
    <property type="project" value="InterPro"/>
</dbReference>
<dbReference type="Pfam" id="PF05362">
    <property type="entry name" value="Lon_C"/>
    <property type="match status" value="1"/>
</dbReference>
<dbReference type="GO" id="GO:0004252">
    <property type="term" value="F:serine-type endopeptidase activity"/>
    <property type="evidence" value="ECO:0007669"/>
    <property type="project" value="UniProtKB-UniRule"/>
</dbReference>
<dbReference type="InterPro" id="IPR041699">
    <property type="entry name" value="AAA_32"/>
</dbReference>
<dbReference type="InterPro" id="IPR008269">
    <property type="entry name" value="Lon_proteolytic"/>
</dbReference>
<dbReference type="PRINTS" id="PR00830">
    <property type="entry name" value="ENDOLAPTASE"/>
</dbReference>
<protein>
    <recommendedName>
        <fullName evidence="2">endopeptidase La</fullName>
        <ecNumber evidence="2">3.4.21.53</ecNumber>
    </recommendedName>
</protein>
<reference evidence="5 6" key="1">
    <citation type="submission" date="2017-02" db="EMBL/GenBank/DDBJ databases">
        <authorList>
            <person name="Peterson S.W."/>
        </authorList>
    </citation>
    <scope>NUCLEOTIDE SEQUENCE [LARGE SCALE GENOMIC DNA]</scope>
    <source>
        <strain evidence="5 6">DSM 16080</strain>
    </source>
</reference>
<evidence type="ECO:0000256" key="3">
    <source>
        <dbReference type="SAM" id="Coils"/>
    </source>
</evidence>
<dbReference type="PANTHER" id="PTHR10046">
    <property type="entry name" value="ATP DEPENDENT LON PROTEASE FAMILY MEMBER"/>
    <property type="match status" value="1"/>
</dbReference>
<dbReference type="InterPro" id="IPR027417">
    <property type="entry name" value="P-loop_NTPase"/>
</dbReference>
<feature type="domain" description="Lon proteolytic" evidence="4">
    <location>
        <begin position="585"/>
        <end position="780"/>
    </location>
</feature>
<feature type="active site" evidence="2">
    <location>
        <position position="675"/>
    </location>
</feature>
<evidence type="ECO:0000313" key="5">
    <source>
        <dbReference type="EMBL" id="SKA91532.1"/>
    </source>
</evidence>
<feature type="coiled-coil region" evidence="3">
    <location>
        <begin position="216"/>
        <end position="257"/>
    </location>
</feature>
<dbReference type="GO" id="GO:0004176">
    <property type="term" value="F:ATP-dependent peptidase activity"/>
    <property type="evidence" value="ECO:0007669"/>
    <property type="project" value="UniProtKB-UniRule"/>
</dbReference>
<dbReference type="Proteomes" id="UP000190027">
    <property type="component" value="Unassembled WGS sequence"/>
</dbReference>
<dbReference type="RefSeq" id="WP_078717898.1">
    <property type="nucleotide sequence ID" value="NZ_FUYC01000014.1"/>
</dbReference>
<dbReference type="SUPFAM" id="SSF54211">
    <property type="entry name" value="Ribosomal protein S5 domain 2-like"/>
    <property type="match status" value="1"/>
</dbReference>
<dbReference type="EMBL" id="FUYC01000014">
    <property type="protein sequence ID" value="SKA91532.1"/>
    <property type="molecule type" value="Genomic_DNA"/>
</dbReference>
<keyword evidence="3" id="KW-0175">Coiled coil</keyword>
<dbReference type="EC" id="3.4.21.53" evidence="2"/>
<evidence type="ECO:0000256" key="2">
    <source>
        <dbReference type="PROSITE-ProRule" id="PRU01122"/>
    </source>
</evidence>
<comment type="similarity">
    <text evidence="2">Belongs to the peptidase S16 family.</text>
</comment>
<dbReference type="Pfam" id="PF13654">
    <property type="entry name" value="AAA_32"/>
    <property type="match status" value="1"/>
</dbReference>
<dbReference type="InterPro" id="IPR046843">
    <property type="entry name" value="LonB_AAA-LID"/>
</dbReference>
<feature type="active site" evidence="2">
    <location>
        <position position="718"/>
    </location>
</feature>
<dbReference type="InterPro" id="IPR014721">
    <property type="entry name" value="Ribsml_uS5_D2-typ_fold_subgr"/>
</dbReference>
<dbReference type="Pfam" id="PF20436">
    <property type="entry name" value="LonB_AAA-LID"/>
    <property type="match status" value="1"/>
</dbReference>
<dbReference type="Gene3D" id="3.30.230.10">
    <property type="match status" value="1"/>
</dbReference>
<dbReference type="Gene3D" id="3.40.50.300">
    <property type="entry name" value="P-loop containing nucleotide triphosphate hydrolases"/>
    <property type="match status" value="1"/>
</dbReference>
<dbReference type="SUPFAM" id="SSF52540">
    <property type="entry name" value="P-loop containing nucleoside triphosphate hydrolases"/>
    <property type="match status" value="1"/>
</dbReference>
<dbReference type="GO" id="GO:0030163">
    <property type="term" value="P:protein catabolic process"/>
    <property type="evidence" value="ECO:0007669"/>
    <property type="project" value="InterPro"/>
</dbReference>